<keyword evidence="2" id="KW-0328">Glycosyltransferase</keyword>
<feature type="domain" description="Phosphoribosyltransferase" evidence="1">
    <location>
        <begin position="14"/>
        <end position="177"/>
    </location>
</feature>
<evidence type="ECO:0000259" key="1">
    <source>
        <dbReference type="Pfam" id="PF00156"/>
    </source>
</evidence>
<keyword evidence="2" id="KW-0808">Transferase</keyword>
<comment type="caution">
    <text evidence="2">The sequence shown here is derived from an EMBL/GenBank/DDBJ whole genome shotgun (WGS) entry which is preliminary data.</text>
</comment>
<reference evidence="2 3" key="1">
    <citation type="submission" date="2024-06" db="EMBL/GenBank/DDBJ databases">
        <title>The Natural Products Discovery Center: Release of the First 8490 Sequenced Strains for Exploring Actinobacteria Biosynthetic Diversity.</title>
        <authorList>
            <person name="Kalkreuter E."/>
            <person name="Kautsar S.A."/>
            <person name="Yang D."/>
            <person name="Bader C.D."/>
            <person name="Teijaro C.N."/>
            <person name="Fluegel L."/>
            <person name="Davis C.M."/>
            <person name="Simpson J.R."/>
            <person name="Lauterbach L."/>
            <person name="Steele A.D."/>
            <person name="Gui C."/>
            <person name="Meng S."/>
            <person name="Li G."/>
            <person name="Viehrig K."/>
            <person name="Ye F."/>
            <person name="Su P."/>
            <person name="Kiefer A.F."/>
            <person name="Nichols A."/>
            <person name="Cepeda A.J."/>
            <person name="Yan W."/>
            <person name="Fan B."/>
            <person name="Jiang Y."/>
            <person name="Adhikari A."/>
            <person name="Zheng C.-J."/>
            <person name="Schuster L."/>
            <person name="Cowan T.M."/>
            <person name="Smanski M.J."/>
            <person name="Chevrette M.G."/>
            <person name="De Carvalho L.P.S."/>
            <person name="Shen B."/>
        </authorList>
    </citation>
    <scope>NUCLEOTIDE SEQUENCE [LARGE SCALE GENOMIC DNA]</scope>
    <source>
        <strain evidence="2 3">NPDC000837</strain>
    </source>
</reference>
<dbReference type="RefSeq" id="WP_351974524.1">
    <property type="nucleotide sequence ID" value="NZ_JBEPBX010000001.1"/>
</dbReference>
<dbReference type="Pfam" id="PF00156">
    <property type="entry name" value="Pribosyltran"/>
    <property type="match status" value="1"/>
</dbReference>
<protein>
    <submittedName>
        <fullName evidence="2">Phosphoribosyltransferase family protein</fullName>
    </submittedName>
</protein>
<dbReference type="InterPro" id="IPR029057">
    <property type="entry name" value="PRTase-like"/>
</dbReference>
<organism evidence="2 3">
    <name type="scientific">Streptomyces xantholiticus</name>
    <dbReference type="NCBI Taxonomy" id="68285"/>
    <lineage>
        <taxon>Bacteria</taxon>
        <taxon>Bacillati</taxon>
        <taxon>Actinomycetota</taxon>
        <taxon>Actinomycetes</taxon>
        <taxon>Kitasatosporales</taxon>
        <taxon>Streptomycetaceae</taxon>
        <taxon>Streptomyces</taxon>
    </lineage>
</organism>
<dbReference type="Gene3D" id="3.40.50.2020">
    <property type="match status" value="1"/>
</dbReference>
<sequence>MLFHDRREAGRELADRLIERRSEGALADPFVLALPRGGVPIGDEIARALGAPLDVVVARKIGAPFNPEVGVGALAGEGPPLYDERALAMLDLTADRLSPVVARERAEMHRREDLYRGGRPAPEVKGRTAVVVDDGLATGVTARAALRAVRAMEPGRLVLAVPVGSPEAAEALAAEADAVVCPHRPQPFYAVGQWYEEFDQVGDDEVIAILRGHPGGR</sequence>
<gene>
    <name evidence="2" type="ORF">ABT276_01150</name>
</gene>
<evidence type="ECO:0000313" key="3">
    <source>
        <dbReference type="Proteomes" id="UP001445472"/>
    </source>
</evidence>
<accession>A0ABV1UN29</accession>
<dbReference type="EMBL" id="JBEPBX010000001">
    <property type="protein sequence ID" value="MER6612031.1"/>
    <property type="molecule type" value="Genomic_DNA"/>
</dbReference>
<dbReference type="SUPFAM" id="SSF53271">
    <property type="entry name" value="PRTase-like"/>
    <property type="match status" value="1"/>
</dbReference>
<dbReference type="CDD" id="cd06223">
    <property type="entry name" value="PRTases_typeI"/>
    <property type="match status" value="1"/>
</dbReference>
<name>A0ABV1UN29_9ACTN</name>
<evidence type="ECO:0000313" key="2">
    <source>
        <dbReference type="EMBL" id="MER6612031.1"/>
    </source>
</evidence>
<dbReference type="InterPro" id="IPR000836">
    <property type="entry name" value="PRTase_dom"/>
</dbReference>
<keyword evidence="3" id="KW-1185">Reference proteome</keyword>
<dbReference type="Proteomes" id="UP001445472">
    <property type="component" value="Unassembled WGS sequence"/>
</dbReference>
<dbReference type="Gene3D" id="3.30.1310.20">
    <property type="entry name" value="PRTase-like"/>
    <property type="match status" value="1"/>
</dbReference>
<dbReference type="GO" id="GO:0016757">
    <property type="term" value="F:glycosyltransferase activity"/>
    <property type="evidence" value="ECO:0007669"/>
    <property type="project" value="UniProtKB-KW"/>
</dbReference>
<proteinExistence type="predicted"/>